<dbReference type="GO" id="GO:0005886">
    <property type="term" value="C:plasma membrane"/>
    <property type="evidence" value="ECO:0007669"/>
    <property type="project" value="TreeGrafter"/>
</dbReference>
<evidence type="ECO:0000313" key="6">
    <source>
        <dbReference type="Proteomes" id="UP000824469"/>
    </source>
</evidence>
<dbReference type="GO" id="GO:0005388">
    <property type="term" value="F:P-type calcium transporter activity"/>
    <property type="evidence" value="ECO:0007669"/>
    <property type="project" value="TreeGrafter"/>
</dbReference>
<reference evidence="5 6" key="1">
    <citation type="journal article" date="2021" name="Nat. Plants">
        <title>The Taxus genome provides insights into paclitaxel biosynthesis.</title>
        <authorList>
            <person name="Xiong X."/>
            <person name="Gou J."/>
            <person name="Liao Q."/>
            <person name="Li Y."/>
            <person name="Zhou Q."/>
            <person name="Bi G."/>
            <person name="Li C."/>
            <person name="Du R."/>
            <person name="Wang X."/>
            <person name="Sun T."/>
            <person name="Guo L."/>
            <person name="Liang H."/>
            <person name="Lu P."/>
            <person name="Wu Y."/>
            <person name="Zhang Z."/>
            <person name="Ro D.K."/>
            <person name="Shang Y."/>
            <person name="Huang S."/>
            <person name="Yan J."/>
        </authorList>
    </citation>
    <scope>NUCLEOTIDE SEQUENCE [LARGE SCALE GENOMIC DNA]</scope>
    <source>
        <strain evidence="5">Ta-2019</strain>
    </source>
</reference>
<dbReference type="Gene3D" id="1.20.1110.10">
    <property type="entry name" value="Calcium-transporting ATPase, transmembrane domain"/>
    <property type="match status" value="1"/>
</dbReference>
<dbReference type="Pfam" id="PF00689">
    <property type="entry name" value="Cation_ATPase_C"/>
    <property type="match status" value="1"/>
</dbReference>
<feature type="domain" description="Cation-transporting P-type ATPase C-terminal" evidence="4">
    <location>
        <begin position="19"/>
        <end position="98"/>
    </location>
</feature>
<feature type="transmembrane region" description="Helical" evidence="3">
    <location>
        <begin position="42"/>
        <end position="58"/>
    </location>
</feature>
<dbReference type="OMA" id="REMIIEF"/>
<dbReference type="SUPFAM" id="SSF81665">
    <property type="entry name" value="Calcium ATPase, transmembrane domain M"/>
    <property type="match status" value="1"/>
</dbReference>
<dbReference type="PANTHER" id="PTHR24093:SF462">
    <property type="entry name" value="CALCIUM-TRANSPORTING ATPASE 11, PLASMA MEMBRANE-TYPE-RELATED"/>
    <property type="match status" value="1"/>
</dbReference>
<organism evidence="5 6">
    <name type="scientific">Taxus chinensis</name>
    <name type="common">Chinese yew</name>
    <name type="synonym">Taxus wallichiana var. chinensis</name>
    <dbReference type="NCBI Taxonomy" id="29808"/>
    <lineage>
        <taxon>Eukaryota</taxon>
        <taxon>Viridiplantae</taxon>
        <taxon>Streptophyta</taxon>
        <taxon>Embryophyta</taxon>
        <taxon>Tracheophyta</taxon>
        <taxon>Spermatophyta</taxon>
        <taxon>Pinopsida</taxon>
        <taxon>Pinidae</taxon>
        <taxon>Conifers II</taxon>
        <taxon>Cupressales</taxon>
        <taxon>Taxaceae</taxon>
        <taxon>Taxus</taxon>
    </lineage>
</organism>
<keyword evidence="3" id="KW-0812">Transmembrane</keyword>
<dbReference type="InterPro" id="IPR006068">
    <property type="entry name" value="ATPase_P-typ_cation-transptr_C"/>
</dbReference>
<protein>
    <recommendedName>
        <fullName evidence="4">Cation-transporting P-type ATPase C-terminal domain-containing protein</fullName>
    </recommendedName>
</protein>
<dbReference type="AlphaFoldDB" id="A0AA38BVM5"/>
<keyword evidence="6" id="KW-1185">Reference proteome</keyword>
<keyword evidence="2" id="KW-0460">Magnesium</keyword>
<evidence type="ECO:0000313" key="5">
    <source>
        <dbReference type="EMBL" id="KAH9290565.1"/>
    </source>
</evidence>
<sequence length="115" mass="12933">DKDAPTVQLSISNGVLAAKATQEVFNEISSREMERINVFHDILRNWVFIAVLSSTVIFREMIIEFMGSFANTTPLNCNRWLCSVLIGVFSMPVAMLVQKLPVSLNQQVESKLKSE</sequence>
<keyword evidence="1" id="KW-0479">Metal-binding</keyword>
<evidence type="ECO:0000256" key="1">
    <source>
        <dbReference type="ARBA" id="ARBA00022723"/>
    </source>
</evidence>
<evidence type="ECO:0000256" key="3">
    <source>
        <dbReference type="SAM" id="Phobius"/>
    </source>
</evidence>
<accession>A0AA38BVM5</accession>
<feature type="non-terminal residue" evidence="5">
    <location>
        <position position="1"/>
    </location>
</feature>
<dbReference type="InterPro" id="IPR023298">
    <property type="entry name" value="ATPase_P-typ_TM_dom_sf"/>
</dbReference>
<feature type="transmembrane region" description="Helical" evidence="3">
    <location>
        <begin position="78"/>
        <end position="97"/>
    </location>
</feature>
<gene>
    <name evidence="5" type="ORF">KI387_034682</name>
</gene>
<dbReference type="EMBL" id="JAHRHJ020003813">
    <property type="protein sequence ID" value="KAH9290565.1"/>
    <property type="molecule type" value="Genomic_DNA"/>
</dbReference>
<proteinExistence type="predicted"/>
<evidence type="ECO:0000259" key="4">
    <source>
        <dbReference type="Pfam" id="PF00689"/>
    </source>
</evidence>
<keyword evidence="3" id="KW-1133">Transmembrane helix</keyword>
<keyword evidence="3" id="KW-0472">Membrane</keyword>
<name>A0AA38BVM5_TAXCH</name>
<evidence type="ECO:0000256" key="2">
    <source>
        <dbReference type="ARBA" id="ARBA00022842"/>
    </source>
</evidence>
<dbReference type="PANTHER" id="PTHR24093">
    <property type="entry name" value="CATION TRANSPORTING ATPASE"/>
    <property type="match status" value="1"/>
</dbReference>
<dbReference type="GO" id="GO:0046872">
    <property type="term" value="F:metal ion binding"/>
    <property type="evidence" value="ECO:0007669"/>
    <property type="project" value="UniProtKB-KW"/>
</dbReference>
<dbReference type="Proteomes" id="UP000824469">
    <property type="component" value="Unassembled WGS sequence"/>
</dbReference>
<comment type="caution">
    <text evidence="5">The sequence shown here is derived from an EMBL/GenBank/DDBJ whole genome shotgun (WGS) entry which is preliminary data.</text>
</comment>